<evidence type="ECO:0000313" key="5">
    <source>
        <dbReference type="Proteomes" id="UP000321617"/>
    </source>
</evidence>
<gene>
    <name evidence="4" type="ORF">LX16_2403</name>
</gene>
<dbReference type="InterPro" id="IPR041490">
    <property type="entry name" value="KstR2_TetR_C"/>
</dbReference>
<proteinExistence type="predicted"/>
<dbReference type="GO" id="GO:0003700">
    <property type="term" value="F:DNA-binding transcription factor activity"/>
    <property type="evidence" value="ECO:0007669"/>
    <property type="project" value="TreeGrafter"/>
</dbReference>
<dbReference type="InterPro" id="IPR009057">
    <property type="entry name" value="Homeodomain-like_sf"/>
</dbReference>
<dbReference type="PROSITE" id="PS50977">
    <property type="entry name" value="HTH_TETR_2"/>
    <property type="match status" value="1"/>
</dbReference>
<dbReference type="Gene3D" id="1.10.10.60">
    <property type="entry name" value="Homeodomain-like"/>
    <property type="match status" value="1"/>
</dbReference>
<feature type="DNA-binding region" description="H-T-H motif" evidence="2">
    <location>
        <begin position="41"/>
        <end position="60"/>
    </location>
</feature>
<dbReference type="Proteomes" id="UP000321617">
    <property type="component" value="Unassembled WGS sequence"/>
</dbReference>
<organism evidence="4 5">
    <name type="scientific">Stackebrandtia albiflava</name>
    <dbReference type="NCBI Taxonomy" id="406432"/>
    <lineage>
        <taxon>Bacteria</taxon>
        <taxon>Bacillati</taxon>
        <taxon>Actinomycetota</taxon>
        <taxon>Actinomycetes</taxon>
        <taxon>Glycomycetales</taxon>
        <taxon>Glycomycetaceae</taxon>
        <taxon>Stackebrandtia</taxon>
    </lineage>
</organism>
<evidence type="ECO:0000313" key="4">
    <source>
        <dbReference type="EMBL" id="TWJ11676.1"/>
    </source>
</evidence>
<keyword evidence="5" id="KW-1185">Reference proteome</keyword>
<dbReference type="SUPFAM" id="SSF46689">
    <property type="entry name" value="Homeodomain-like"/>
    <property type="match status" value="1"/>
</dbReference>
<dbReference type="Pfam" id="PF00440">
    <property type="entry name" value="TetR_N"/>
    <property type="match status" value="1"/>
</dbReference>
<dbReference type="InterPro" id="IPR001647">
    <property type="entry name" value="HTH_TetR"/>
</dbReference>
<dbReference type="SUPFAM" id="SSF48498">
    <property type="entry name" value="Tetracyclin repressor-like, C-terminal domain"/>
    <property type="match status" value="1"/>
</dbReference>
<dbReference type="OrthoDB" id="9806334at2"/>
<dbReference type="PRINTS" id="PR00455">
    <property type="entry name" value="HTHTETR"/>
</dbReference>
<reference evidence="4 5" key="1">
    <citation type="journal article" date="2013" name="Stand. Genomic Sci.">
        <title>Genomic Encyclopedia of Type Strains, Phase I: The one thousand microbial genomes (KMG-I) project.</title>
        <authorList>
            <person name="Kyrpides N.C."/>
            <person name="Woyke T."/>
            <person name="Eisen J.A."/>
            <person name="Garrity G."/>
            <person name="Lilburn T.G."/>
            <person name="Beck B.J."/>
            <person name="Whitman W.B."/>
            <person name="Hugenholtz P."/>
            <person name="Klenk H.P."/>
        </authorList>
    </citation>
    <scope>NUCLEOTIDE SEQUENCE [LARGE SCALE GENOMIC DNA]</scope>
    <source>
        <strain evidence="4 5">DSM 45044</strain>
    </source>
</reference>
<dbReference type="EMBL" id="VLLL01000006">
    <property type="protein sequence ID" value="TWJ11676.1"/>
    <property type="molecule type" value="Genomic_DNA"/>
</dbReference>
<feature type="domain" description="HTH tetR-type" evidence="3">
    <location>
        <begin position="18"/>
        <end position="78"/>
    </location>
</feature>
<evidence type="ECO:0000259" key="3">
    <source>
        <dbReference type="PROSITE" id="PS50977"/>
    </source>
</evidence>
<comment type="caution">
    <text evidence="4">The sequence shown here is derived from an EMBL/GenBank/DDBJ whole genome shotgun (WGS) entry which is preliminary data.</text>
</comment>
<protein>
    <submittedName>
        <fullName evidence="4">TetR family transcriptional regulator</fullName>
    </submittedName>
</protein>
<dbReference type="PANTHER" id="PTHR30055">
    <property type="entry name" value="HTH-TYPE TRANSCRIPTIONAL REGULATOR RUTR"/>
    <property type="match status" value="1"/>
</dbReference>
<dbReference type="GO" id="GO:0000976">
    <property type="term" value="F:transcription cis-regulatory region binding"/>
    <property type="evidence" value="ECO:0007669"/>
    <property type="project" value="TreeGrafter"/>
</dbReference>
<dbReference type="RefSeq" id="WP_147138140.1">
    <property type="nucleotide sequence ID" value="NZ_BAABIJ010000002.1"/>
</dbReference>
<accession>A0A562V176</accession>
<dbReference type="InterPro" id="IPR050109">
    <property type="entry name" value="HTH-type_TetR-like_transc_reg"/>
</dbReference>
<evidence type="ECO:0000256" key="2">
    <source>
        <dbReference type="PROSITE-ProRule" id="PRU00335"/>
    </source>
</evidence>
<dbReference type="AlphaFoldDB" id="A0A562V176"/>
<name>A0A562V176_9ACTN</name>
<dbReference type="Gene3D" id="1.10.357.10">
    <property type="entry name" value="Tetracycline Repressor, domain 2"/>
    <property type="match status" value="1"/>
</dbReference>
<evidence type="ECO:0000256" key="1">
    <source>
        <dbReference type="ARBA" id="ARBA00023125"/>
    </source>
</evidence>
<sequence length="213" mass="22983">MQTEKSATGRPEGSFIERARRAQITAAAIEVVAESGYAGASLARIAAHAGISKSVISYHFAGKDELLTEVVNQVFHDTWRHAEPLLAAQPDQAGRLRVWIEAQLSYMSENRDRLLALGAIMTNHLGADGGARYADEIRSGVTFVADLIRDGQRAGEFRDCDPVVAATTVNQAVQGALNAWVLDPGIDITAYSRALVDLFDHALRVRPGGEEDA</sequence>
<dbReference type="PANTHER" id="PTHR30055:SF226">
    <property type="entry name" value="HTH-TYPE TRANSCRIPTIONAL REGULATOR PKSA"/>
    <property type="match status" value="1"/>
</dbReference>
<dbReference type="InterPro" id="IPR036271">
    <property type="entry name" value="Tet_transcr_reg_TetR-rel_C_sf"/>
</dbReference>
<keyword evidence="1 2" id="KW-0238">DNA-binding</keyword>
<dbReference type="Pfam" id="PF17932">
    <property type="entry name" value="TetR_C_24"/>
    <property type="match status" value="1"/>
</dbReference>